<evidence type="ECO:0000259" key="4">
    <source>
        <dbReference type="Pfam" id="PF04127"/>
    </source>
</evidence>
<dbReference type="Pfam" id="PF04127">
    <property type="entry name" value="DFP"/>
    <property type="match status" value="1"/>
</dbReference>
<dbReference type="GO" id="GO:0071513">
    <property type="term" value="C:phosphopantothenoylcysteine decarboxylase complex"/>
    <property type="evidence" value="ECO:0007669"/>
    <property type="project" value="TreeGrafter"/>
</dbReference>
<gene>
    <name evidence="5" type="ORF">METZ01_LOCUS306493</name>
</gene>
<organism evidence="5">
    <name type="scientific">marine metagenome</name>
    <dbReference type="NCBI Taxonomy" id="408172"/>
    <lineage>
        <taxon>unclassified sequences</taxon>
        <taxon>metagenomes</taxon>
        <taxon>ecological metagenomes</taxon>
    </lineage>
</organism>
<dbReference type="Gene3D" id="3.40.50.1950">
    <property type="entry name" value="Flavin prenyltransferase-like"/>
    <property type="match status" value="1"/>
</dbReference>
<feature type="domain" description="Flavoprotein" evidence="3">
    <location>
        <begin position="13"/>
        <end position="120"/>
    </location>
</feature>
<dbReference type="SUPFAM" id="SSF102645">
    <property type="entry name" value="CoaB-like"/>
    <property type="match status" value="1"/>
</dbReference>
<keyword evidence="2" id="KW-0456">Lyase</keyword>
<dbReference type="PANTHER" id="PTHR14359:SF6">
    <property type="entry name" value="PHOSPHOPANTOTHENOYLCYSTEINE DECARBOXYLASE"/>
    <property type="match status" value="1"/>
</dbReference>
<dbReference type="AlphaFoldDB" id="A0A382MXL8"/>
<dbReference type="NCBIfam" id="TIGR00521">
    <property type="entry name" value="coaBC_dfp"/>
    <property type="match status" value="1"/>
</dbReference>
<name>A0A382MXL8_9ZZZZ</name>
<dbReference type="EMBL" id="UINC01096612">
    <property type="protein sequence ID" value="SVC53639.1"/>
    <property type="molecule type" value="Genomic_DNA"/>
</dbReference>
<dbReference type="Gene3D" id="3.40.50.10300">
    <property type="entry name" value="CoaB-like"/>
    <property type="match status" value="1"/>
</dbReference>
<dbReference type="GO" id="GO:0015937">
    <property type="term" value="P:coenzyme A biosynthetic process"/>
    <property type="evidence" value="ECO:0007669"/>
    <property type="project" value="InterPro"/>
</dbReference>
<reference evidence="5" key="1">
    <citation type="submission" date="2018-05" db="EMBL/GenBank/DDBJ databases">
        <authorList>
            <person name="Lanie J.A."/>
            <person name="Ng W.-L."/>
            <person name="Kazmierczak K.M."/>
            <person name="Andrzejewski T.M."/>
            <person name="Davidsen T.M."/>
            <person name="Wayne K.J."/>
            <person name="Tettelin H."/>
            <person name="Glass J.I."/>
            <person name="Rusch D."/>
            <person name="Podicherti R."/>
            <person name="Tsui H.-C.T."/>
            <person name="Winkler M.E."/>
        </authorList>
    </citation>
    <scope>NUCLEOTIDE SEQUENCE</scope>
</reference>
<evidence type="ECO:0000313" key="5">
    <source>
        <dbReference type="EMBL" id="SVC53639.1"/>
    </source>
</evidence>
<keyword evidence="1" id="KW-0210">Decarboxylase</keyword>
<evidence type="ECO:0000259" key="3">
    <source>
        <dbReference type="Pfam" id="PF02441"/>
    </source>
</evidence>
<dbReference type="Pfam" id="PF02441">
    <property type="entry name" value="Flavoprotein"/>
    <property type="match status" value="1"/>
</dbReference>
<evidence type="ECO:0000256" key="1">
    <source>
        <dbReference type="ARBA" id="ARBA00022793"/>
    </source>
</evidence>
<dbReference type="InterPro" id="IPR007085">
    <property type="entry name" value="DNA/pantothenate-metab_flavo_C"/>
</dbReference>
<dbReference type="GO" id="GO:0015941">
    <property type="term" value="P:pantothenate catabolic process"/>
    <property type="evidence" value="ECO:0007669"/>
    <property type="project" value="InterPro"/>
</dbReference>
<accession>A0A382MXL8</accession>
<evidence type="ECO:0000256" key="2">
    <source>
        <dbReference type="ARBA" id="ARBA00023239"/>
    </source>
</evidence>
<dbReference type="GO" id="GO:0004633">
    <property type="term" value="F:phosphopantothenoylcysteine decarboxylase activity"/>
    <property type="evidence" value="ECO:0007669"/>
    <property type="project" value="InterPro"/>
</dbReference>
<dbReference type="InterPro" id="IPR036551">
    <property type="entry name" value="Flavin_trans-like"/>
</dbReference>
<dbReference type="HAMAP" id="MF_02225">
    <property type="entry name" value="CoaBC"/>
    <property type="match status" value="1"/>
</dbReference>
<evidence type="ECO:0008006" key="6">
    <source>
        <dbReference type="Google" id="ProtNLM"/>
    </source>
</evidence>
<feature type="domain" description="DNA/pantothenate metabolism flavoprotein C-terminal" evidence="4">
    <location>
        <begin position="132"/>
        <end position="338"/>
    </location>
</feature>
<dbReference type="PANTHER" id="PTHR14359">
    <property type="entry name" value="HOMO-OLIGOMERIC FLAVIN CONTAINING CYS DECARBOXYLASE FAMILY"/>
    <property type="match status" value="1"/>
</dbReference>
<dbReference type="SUPFAM" id="SSF52507">
    <property type="entry name" value="Homo-oligomeric flavin-containing Cys decarboxylases, HFCD"/>
    <property type="match status" value="1"/>
</dbReference>
<protein>
    <recommendedName>
        <fullName evidence="6">Flavoprotein domain-containing protein</fullName>
    </recommendedName>
</protein>
<proteinExistence type="inferred from homology"/>
<dbReference type="InterPro" id="IPR003382">
    <property type="entry name" value="Flavoprotein"/>
</dbReference>
<dbReference type="GO" id="GO:0004632">
    <property type="term" value="F:phosphopantothenate--cysteine ligase activity"/>
    <property type="evidence" value="ECO:0007669"/>
    <property type="project" value="InterPro"/>
</dbReference>
<feature type="non-terminal residue" evidence="5">
    <location>
        <position position="1"/>
    </location>
</feature>
<dbReference type="InterPro" id="IPR005252">
    <property type="entry name" value="CoaBC"/>
</dbReference>
<dbReference type="InterPro" id="IPR035929">
    <property type="entry name" value="CoaB-like_sf"/>
</dbReference>
<dbReference type="GO" id="GO:0010181">
    <property type="term" value="F:FMN binding"/>
    <property type="evidence" value="ECO:0007669"/>
    <property type="project" value="InterPro"/>
</dbReference>
<sequence>KVYTDLFNLNDEHEMGHIKLSRSADVILVAPATANIISKIAYGISDDLASTILMATNKPVLLAPAMNVRMWLNNATQRNINTLRSDGINLIGPDIGSMACGEYGEGRMSEPSEIIKYTIDFIEKINFSPLNNYSALITSGPTREMIDPVRYISNESSGKQGHAIAKAIFDLGAKTTLISGPTSIPDPVGPEIVKVKSATEMFDACESLLPTDIAVCAAAVGDYKISNASPEKIKKSGSKILIELEENPDVLSRISKRNSQRPRLVIGFAAETENLISNAEKKLKEKGCDWILANDISNGEIIGQDKNKVHFISLGEKSEWDTMSKNEVAKKLSDKIVNYFV</sequence>